<dbReference type="PANTHER" id="PTHR43895:SF32">
    <property type="entry name" value="SERINE_THREONINE-PROTEIN KINASE CHK1"/>
    <property type="match status" value="1"/>
</dbReference>
<keyword evidence="4" id="KW-0547">Nucleotide-binding</keyword>
<accession>A0A9Q1R0G8</accession>
<dbReference type="OrthoDB" id="1750811at2759"/>
<evidence type="ECO:0000313" key="10">
    <source>
        <dbReference type="EMBL" id="KAJ8532628.1"/>
    </source>
</evidence>
<dbReference type="Proteomes" id="UP001152561">
    <property type="component" value="Unassembled WGS sequence"/>
</dbReference>
<dbReference type="EC" id="2.7.11.1" evidence="1"/>
<gene>
    <name evidence="10" type="ORF">K7X08_012551</name>
</gene>
<dbReference type="EMBL" id="JAJAGQ010000020">
    <property type="protein sequence ID" value="KAJ8532628.1"/>
    <property type="molecule type" value="Genomic_DNA"/>
</dbReference>
<keyword evidence="5" id="KW-0418">Kinase</keyword>
<evidence type="ECO:0000256" key="8">
    <source>
        <dbReference type="ARBA" id="ARBA00048679"/>
    </source>
</evidence>
<evidence type="ECO:0000313" key="11">
    <source>
        <dbReference type="Proteomes" id="UP001152561"/>
    </source>
</evidence>
<evidence type="ECO:0000259" key="9">
    <source>
        <dbReference type="PROSITE" id="PS50011"/>
    </source>
</evidence>
<keyword evidence="6" id="KW-0067">ATP-binding</keyword>
<feature type="domain" description="Protein kinase" evidence="9">
    <location>
        <begin position="1"/>
        <end position="86"/>
    </location>
</feature>
<dbReference type="PANTHER" id="PTHR43895">
    <property type="entry name" value="CALCIUM/CALMODULIN-DEPENDENT PROTEIN KINASE KINASE-RELATED"/>
    <property type="match status" value="1"/>
</dbReference>
<dbReference type="InterPro" id="IPR000719">
    <property type="entry name" value="Prot_kinase_dom"/>
</dbReference>
<sequence length="86" mass="10187">MDNQELKRESEIEVEKIEKDVAFRYLKELLEALSFIHQKGVIHGDISKDNIFIDAHDQVKIEDFGSDHGSFRWYGYARSVKRDESW</sequence>
<reference evidence="11" key="1">
    <citation type="journal article" date="2023" name="Proc. Natl. Acad. Sci. U.S.A.">
        <title>Genomic and structural basis for evolution of tropane alkaloid biosynthesis.</title>
        <authorList>
            <person name="Wanga Y.-J."/>
            <person name="Taina T."/>
            <person name="Yua J.-Y."/>
            <person name="Lia J."/>
            <person name="Xua B."/>
            <person name="Chenc J."/>
            <person name="D'Auriad J.C."/>
            <person name="Huanga J.-P."/>
            <person name="Huanga S.-X."/>
        </authorList>
    </citation>
    <scope>NUCLEOTIDE SEQUENCE [LARGE SCALE GENOMIC DNA]</scope>
    <source>
        <strain evidence="11">cv. KIB-2019</strain>
    </source>
</reference>
<evidence type="ECO:0000256" key="1">
    <source>
        <dbReference type="ARBA" id="ARBA00012513"/>
    </source>
</evidence>
<protein>
    <recommendedName>
        <fullName evidence="1">non-specific serine/threonine protein kinase</fullName>
        <ecNumber evidence="1">2.7.11.1</ecNumber>
    </recommendedName>
</protein>
<dbReference type="Gene3D" id="1.10.510.10">
    <property type="entry name" value="Transferase(Phosphotransferase) domain 1"/>
    <property type="match status" value="1"/>
</dbReference>
<proteinExistence type="predicted"/>
<dbReference type="PROSITE" id="PS50011">
    <property type="entry name" value="PROTEIN_KINASE_DOM"/>
    <property type="match status" value="1"/>
</dbReference>
<dbReference type="GO" id="GO:0005524">
    <property type="term" value="F:ATP binding"/>
    <property type="evidence" value="ECO:0007669"/>
    <property type="project" value="UniProtKB-KW"/>
</dbReference>
<dbReference type="InterPro" id="IPR008266">
    <property type="entry name" value="Tyr_kinase_AS"/>
</dbReference>
<keyword evidence="3" id="KW-0808">Transferase</keyword>
<dbReference type="InterPro" id="IPR011009">
    <property type="entry name" value="Kinase-like_dom_sf"/>
</dbReference>
<evidence type="ECO:0000256" key="5">
    <source>
        <dbReference type="ARBA" id="ARBA00022777"/>
    </source>
</evidence>
<evidence type="ECO:0000256" key="3">
    <source>
        <dbReference type="ARBA" id="ARBA00022679"/>
    </source>
</evidence>
<dbReference type="GO" id="GO:0007165">
    <property type="term" value="P:signal transduction"/>
    <property type="evidence" value="ECO:0007669"/>
    <property type="project" value="TreeGrafter"/>
</dbReference>
<dbReference type="GO" id="GO:0004674">
    <property type="term" value="F:protein serine/threonine kinase activity"/>
    <property type="evidence" value="ECO:0007669"/>
    <property type="project" value="UniProtKB-KW"/>
</dbReference>
<dbReference type="AlphaFoldDB" id="A0A9Q1R0G8"/>
<evidence type="ECO:0000256" key="7">
    <source>
        <dbReference type="ARBA" id="ARBA00047899"/>
    </source>
</evidence>
<evidence type="ECO:0000256" key="6">
    <source>
        <dbReference type="ARBA" id="ARBA00022840"/>
    </source>
</evidence>
<comment type="caution">
    <text evidence="10">The sequence shown here is derived from an EMBL/GenBank/DDBJ whole genome shotgun (WGS) entry which is preliminary data.</text>
</comment>
<dbReference type="Pfam" id="PF00069">
    <property type="entry name" value="Pkinase"/>
    <property type="match status" value="1"/>
</dbReference>
<comment type="catalytic activity">
    <reaction evidence="8">
        <text>L-seryl-[protein] + ATP = O-phospho-L-seryl-[protein] + ADP + H(+)</text>
        <dbReference type="Rhea" id="RHEA:17989"/>
        <dbReference type="Rhea" id="RHEA-COMP:9863"/>
        <dbReference type="Rhea" id="RHEA-COMP:11604"/>
        <dbReference type="ChEBI" id="CHEBI:15378"/>
        <dbReference type="ChEBI" id="CHEBI:29999"/>
        <dbReference type="ChEBI" id="CHEBI:30616"/>
        <dbReference type="ChEBI" id="CHEBI:83421"/>
        <dbReference type="ChEBI" id="CHEBI:456216"/>
        <dbReference type="EC" id="2.7.11.1"/>
    </reaction>
</comment>
<evidence type="ECO:0000256" key="2">
    <source>
        <dbReference type="ARBA" id="ARBA00022527"/>
    </source>
</evidence>
<dbReference type="SUPFAM" id="SSF56112">
    <property type="entry name" value="Protein kinase-like (PK-like)"/>
    <property type="match status" value="1"/>
</dbReference>
<dbReference type="PROSITE" id="PS00109">
    <property type="entry name" value="PROTEIN_KINASE_TYR"/>
    <property type="match status" value="1"/>
</dbReference>
<name>A0A9Q1R0G8_9SOLA</name>
<keyword evidence="11" id="KW-1185">Reference proteome</keyword>
<evidence type="ECO:0000256" key="4">
    <source>
        <dbReference type="ARBA" id="ARBA00022741"/>
    </source>
</evidence>
<organism evidence="10 11">
    <name type="scientific">Anisodus acutangulus</name>
    <dbReference type="NCBI Taxonomy" id="402998"/>
    <lineage>
        <taxon>Eukaryota</taxon>
        <taxon>Viridiplantae</taxon>
        <taxon>Streptophyta</taxon>
        <taxon>Embryophyta</taxon>
        <taxon>Tracheophyta</taxon>
        <taxon>Spermatophyta</taxon>
        <taxon>Magnoliopsida</taxon>
        <taxon>eudicotyledons</taxon>
        <taxon>Gunneridae</taxon>
        <taxon>Pentapetalae</taxon>
        <taxon>asterids</taxon>
        <taxon>lamiids</taxon>
        <taxon>Solanales</taxon>
        <taxon>Solanaceae</taxon>
        <taxon>Solanoideae</taxon>
        <taxon>Hyoscyameae</taxon>
        <taxon>Anisodus</taxon>
    </lineage>
</organism>
<keyword evidence="2" id="KW-0723">Serine/threonine-protein kinase</keyword>
<comment type="catalytic activity">
    <reaction evidence="7">
        <text>L-threonyl-[protein] + ATP = O-phospho-L-threonyl-[protein] + ADP + H(+)</text>
        <dbReference type="Rhea" id="RHEA:46608"/>
        <dbReference type="Rhea" id="RHEA-COMP:11060"/>
        <dbReference type="Rhea" id="RHEA-COMP:11605"/>
        <dbReference type="ChEBI" id="CHEBI:15378"/>
        <dbReference type="ChEBI" id="CHEBI:30013"/>
        <dbReference type="ChEBI" id="CHEBI:30616"/>
        <dbReference type="ChEBI" id="CHEBI:61977"/>
        <dbReference type="ChEBI" id="CHEBI:456216"/>
        <dbReference type="EC" id="2.7.11.1"/>
    </reaction>
</comment>